<dbReference type="PANTHER" id="PTHR38011">
    <property type="entry name" value="DIHYDROFOLATE REDUCTASE FAMILY PROTEIN (AFU_ORTHOLOGUE AFUA_8G06820)"/>
    <property type="match status" value="1"/>
</dbReference>
<organism evidence="2 3">
    <name type="scientific">Arthrobacter burdickii</name>
    <dbReference type="NCBI Taxonomy" id="3035920"/>
    <lineage>
        <taxon>Bacteria</taxon>
        <taxon>Bacillati</taxon>
        <taxon>Actinomycetota</taxon>
        <taxon>Actinomycetes</taxon>
        <taxon>Micrococcales</taxon>
        <taxon>Micrococcaceae</taxon>
        <taxon>Arthrobacter</taxon>
    </lineage>
</organism>
<dbReference type="Pfam" id="PF01872">
    <property type="entry name" value="RibD_C"/>
    <property type="match status" value="1"/>
</dbReference>
<name>A0ABT8K4D5_9MICC</name>
<sequence>MTRVIYYTASTLNGFLADEHNSLDWLFAVEPPPPGLYERFLGTVGVLVEGSTTYEWVLDFEGLLADPGKWGTLYGERPTFVFTTRDLPVPDGADVHLVSGDVRAVFGRFREAAGDKDIWVVGGGDLAGQFLAAGLLDEIQVSIAPVALTGGAPLLPLRVESDRLTLRSVEQQGQFAFLTYDVARTSGT</sequence>
<dbReference type="InterPro" id="IPR050765">
    <property type="entry name" value="Riboflavin_Biosynth_HTPR"/>
</dbReference>
<dbReference type="InterPro" id="IPR024072">
    <property type="entry name" value="DHFR-like_dom_sf"/>
</dbReference>
<evidence type="ECO:0000313" key="3">
    <source>
        <dbReference type="Proteomes" id="UP001174209"/>
    </source>
</evidence>
<feature type="domain" description="Bacterial bifunctional deaminase-reductase C-terminal" evidence="1">
    <location>
        <begin position="76"/>
        <end position="173"/>
    </location>
</feature>
<evidence type="ECO:0000259" key="1">
    <source>
        <dbReference type="Pfam" id="PF01872"/>
    </source>
</evidence>
<dbReference type="Gene3D" id="3.40.430.10">
    <property type="entry name" value="Dihydrofolate Reductase, subunit A"/>
    <property type="match status" value="1"/>
</dbReference>
<gene>
    <name evidence="2" type="ORF">P5G52_15285</name>
</gene>
<accession>A0ABT8K4D5</accession>
<protein>
    <submittedName>
        <fullName evidence="2">Dihydrofolate reductase family protein</fullName>
    </submittedName>
</protein>
<comment type="caution">
    <text evidence="2">The sequence shown here is derived from an EMBL/GenBank/DDBJ whole genome shotgun (WGS) entry which is preliminary data.</text>
</comment>
<dbReference type="EMBL" id="JAROCG010000002">
    <property type="protein sequence ID" value="MDN4612229.1"/>
    <property type="molecule type" value="Genomic_DNA"/>
</dbReference>
<reference evidence="2" key="1">
    <citation type="submission" date="2023-06" db="EMBL/GenBank/DDBJ databases">
        <title>MT1 and MT2 Draft Genomes of Novel Species.</title>
        <authorList>
            <person name="Venkateswaran K."/>
        </authorList>
    </citation>
    <scope>NUCLEOTIDE SEQUENCE</scope>
    <source>
        <strain evidence="2">IIF3SC-B10</strain>
    </source>
</reference>
<proteinExistence type="predicted"/>
<keyword evidence="3" id="KW-1185">Reference proteome</keyword>
<dbReference type="RefSeq" id="WP_301229081.1">
    <property type="nucleotide sequence ID" value="NZ_JAROCG010000002.1"/>
</dbReference>
<dbReference type="InterPro" id="IPR002734">
    <property type="entry name" value="RibDG_C"/>
</dbReference>
<evidence type="ECO:0000313" key="2">
    <source>
        <dbReference type="EMBL" id="MDN4612229.1"/>
    </source>
</evidence>
<dbReference type="Proteomes" id="UP001174209">
    <property type="component" value="Unassembled WGS sequence"/>
</dbReference>
<dbReference type="SUPFAM" id="SSF53597">
    <property type="entry name" value="Dihydrofolate reductase-like"/>
    <property type="match status" value="1"/>
</dbReference>
<dbReference type="PANTHER" id="PTHR38011:SF11">
    <property type="entry name" value="2,5-DIAMINO-6-RIBOSYLAMINO-4(3H)-PYRIMIDINONE 5'-PHOSPHATE REDUCTASE"/>
    <property type="match status" value="1"/>
</dbReference>